<comment type="caution">
    <text evidence="2">The sequence shown here is derived from an EMBL/GenBank/DDBJ whole genome shotgun (WGS) entry which is preliminary data.</text>
</comment>
<name>A0A9P8BPH4_9FUNG</name>
<keyword evidence="3" id="KW-1185">Reference proteome</keyword>
<sequence length="95" mass="10007">MATLIRLDASKDSARISTSSGMAKYFVDGISVILLTTGISVILVSAGISVELASACIYVLSILVHFPCCARFDVDVDVDVKVESIAVALRSSSRP</sequence>
<evidence type="ECO:0000313" key="3">
    <source>
        <dbReference type="Proteomes" id="UP000707451"/>
    </source>
</evidence>
<keyword evidence="1" id="KW-0472">Membrane</keyword>
<feature type="transmembrane region" description="Helical" evidence="1">
    <location>
        <begin position="25"/>
        <end position="46"/>
    </location>
</feature>
<evidence type="ECO:0000256" key="1">
    <source>
        <dbReference type="SAM" id="Phobius"/>
    </source>
</evidence>
<accession>A0A9P8BPH4</accession>
<keyword evidence="1" id="KW-1133">Transmembrane helix</keyword>
<feature type="transmembrane region" description="Helical" evidence="1">
    <location>
        <begin position="52"/>
        <end position="72"/>
    </location>
</feature>
<proteinExistence type="predicted"/>
<evidence type="ECO:0000313" key="2">
    <source>
        <dbReference type="EMBL" id="KAG9063370.1"/>
    </source>
</evidence>
<keyword evidence="1" id="KW-0812">Transmembrane</keyword>
<protein>
    <submittedName>
        <fullName evidence="2">Uncharacterized protein</fullName>
    </submittedName>
</protein>
<dbReference type="AlphaFoldDB" id="A0A9P8BPH4"/>
<dbReference type="EMBL" id="JAHRHY010000016">
    <property type="protein sequence ID" value="KAG9063370.1"/>
    <property type="molecule type" value="Genomic_DNA"/>
</dbReference>
<reference evidence="2" key="1">
    <citation type="submission" date="2021-06" db="EMBL/GenBank/DDBJ databases">
        <title>Genome Sequence of Mortierella hyaline Strain SCG-10, a Cold-Adapted, Nitrate-Reducing Fungus Isolated from Soil in Minnesota, USA.</title>
        <authorList>
            <person name="Aldossari N."/>
        </authorList>
    </citation>
    <scope>NUCLEOTIDE SEQUENCE</scope>
    <source>
        <strain evidence="2">SCG-10</strain>
    </source>
</reference>
<dbReference type="Proteomes" id="UP000707451">
    <property type="component" value="Unassembled WGS sequence"/>
</dbReference>
<gene>
    <name evidence="2" type="ORF">KI688_004252</name>
</gene>
<organism evidence="2 3">
    <name type="scientific">Linnemannia hyalina</name>
    <dbReference type="NCBI Taxonomy" id="64524"/>
    <lineage>
        <taxon>Eukaryota</taxon>
        <taxon>Fungi</taxon>
        <taxon>Fungi incertae sedis</taxon>
        <taxon>Mucoromycota</taxon>
        <taxon>Mortierellomycotina</taxon>
        <taxon>Mortierellomycetes</taxon>
        <taxon>Mortierellales</taxon>
        <taxon>Mortierellaceae</taxon>
        <taxon>Linnemannia</taxon>
    </lineage>
</organism>